<dbReference type="PROSITE" id="PS00107">
    <property type="entry name" value="PROTEIN_KINASE_ATP"/>
    <property type="match status" value="1"/>
</dbReference>
<organism evidence="8 9">
    <name type="scientific">Nocardiopsis sinuspersici</name>
    <dbReference type="NCBI Taxonomy" id="501010"/>
    <lineage>
        <taxon>Bacteria</taxon>
        <taxon>Bacillati</taxon>
        <taxon>Actinomycetota</taxon>
        <taxon>Actinomycetes</taxon>
        <taxon>Streptosporangiales</taxon>
        <taxon>Nocardiopsidaceae</taxon>
        <taxon>Nocardiopsis</taxon>
    </lineage>
</organism>
<accession>A0A1V3BZY8</accession>
<evidence type="ECO:0000256" key="5">
    <source>
        <dbReference type="PROSITE-ProRule" id="PRU10141"/>
    </source>
</evidence>
<protein>
    <submittedName>
        <fullName evidence="8">Phosphotransferase</fullName>
    </submittedName>
</protein>
<evidence type="ECO:0000256" key="3">
    <source>
        <dbReference type="ARBA" id="ARBA00022777"/>
    </source>
</evidence>
<name>A0A1V3BZY8_9ACTN</name>
<dbReference type="AlphaFoldDB" id="A0A1V3BZY8"/>
<keyword evidence="3" id="KW-0418">Kinase</keyword>
<dbReference type="InterPro" id="IPR000719">
    <property type="entry name" value="Prot_kinase_dom"/>
</dbReference>
<dbReference type="CDD" id="cd14014">
    <property type="entry name" value="STKc_PknB_like"/>
    <property type="match status" value="1"/>
</dbReference>
<feature type="compositionally biased region" description="Pro residues" evidence="6">
    <location>
        <begin position="1"/>
        <end position="14"/>
    </location>
</feature>
<comment type="caution">
    <text evidence="8">The sequence shown here is derived from an EMBL/GenBank/DDBJ whole genome shotgun (WGS) entry which is preliminary data.</text>
</comment>
<dbReference type="GO" id="GO:0005524">
    <property type="term" value="F:ATP binding"/>
    <property type="evidence" value="ECO:0007669"/>
    <property type="project" value="UniProtKB-UniRule"/>
</dbReference>
<dbReference type="STRING" id="501010.NOSIN_10145"/>
<dbReference type="Proteomes" id="UP000189004">
    <property type="component" value="Unassembled WGS sequence"/>
</dbReference>
<gene>
    <name evidence="8" type="ORF">NOSIN_10145</name>
</gene>
<evidence type="ECO:0000256" key="1">
    <source>
        <dbReference type="ARBA" id="ARBA00022679"/>
    </source>
</evidence>
<dbReference type="Pfam" id="PF00069">
    <property type="entry name" value="Pkinase"/>
    <property type="match status" value="1"/>
</dbReference>
<dbReference type="Gene3D" id="1.10.510.10">
    <property type="entry name" value="Transferase(Phosphotransferase) domain 1"/>
    <property type="match status" value="1"/>
</dbReference>
<dbReference type="PANTHER" id="PTHR43289">
    <property type="entry name" value="MITOGEN-ACTIVATED PROTEIN KINASE KINASE KINASE 20-RELATED"/>
    <property type="match status" value="1"/>
</dbReference>
<keyword evidence="1 8" id="KW-0808">Transferase</keyword>
<reference evidence="9" key="1">
    <citation type="submission" date="2016-08" db="EMBL/GenBank/DDBJ databases">
        <authorList>
            <person name="Tokovenko B."/>
            <person name="Kalinowski J."/>
        </authorList>
    </citation>
    <scope>NUCLEOTIDE SEQUENCE [LARGE SCALE GENOMIC DNA]</scope>
    <source>
        <strain evidence="9">UTMC102</strain>
    </source>
</reference>
<feature type="domain" description="Protein kinase" evidence="7">
    <location>
        <begin position="33"/>
        <end position="282"/>
    </location>
</feature>
<dbReference type="InterPro" id="IPR017441">
    <property type="entry name" value="Protein_kinase_ATP_BS"/>
</dbReference>
<dbReference type="RefSeq" id="WP_077690516.1">
    <property type="nucleotide sequence ID" value="NZ_MCOK01000001.1"/>
</dbReference>
<evidence type="ECO:0000256" key="6">
    <source>
        <dbReference type="SAM" id="MobiDB-lite"/>
    </source>
</evidence>
<proteinExistence type="predicted"/>
<evidence type="ECO:0000256" key="4">
    <source>
        <dbReference type="ARBA" id="ARBA00022840"/>
    </source>
</evidence>
<dbReference type="GO" id="GO:0004674">
    <property type="term" value="F:protein serine/threonine kinase activity"/>
    <property type="evidence" value="ECO:0007669"/>
    <property type="project" value="TreeGrafter"/>
</dbReference>
<dbReference type="EMBL" id="MCOK01000001">
    <property type="protein sequence ID" value="OOC54121.1"/>
    <property type="molecule type" value="Genomic_DNA"/>
</dbReference>
<evidence type="ECO:0000256" key="2">
    <source>
        <dbReference type="ARBA" id="ARBA00022741"/>
    </source>
</evidence>
<keyword evidence="9" id="KW-1185">Reference proteome</keyword>
<dbReference type="SMART" id="SM00220">
    <property type="entry name" value="S_TKc"/>
    <property type="match status" value="1"/>
</dbReference>
<keyword evidence="4 5" id="KW-0067">ATP-binding</keyword>
<dbReference type="PANTHER" id="PTHR43289:SF34">
    <property type="entry name" value="SERINE_THREONINE-PROTEIN KINASE YBDM-RELATED"/>
    <property type="match status" value="1"/>
</dbReference>
<feature type="binding site" evidence="5">
    <location>
        <position position="70"/>
    </location>
    <ligand>
        <name>ATP</name>
        <dbReference type="ChEBI" id="CHEBI:30616"/>
    </ligand>
</feature>
<evidence type="ECO:0000313" key="8">
    <source>
        <dbReference type="EMBL" id="OOC54121.1"/>
    </source>
</evidence>
<dbReference type="InterPro" id="IPR011009">
    <property type="entry name" value="Kinase-like_dom_sf"/>
</dbReference>
<dbReference type="PROSITE" id="PS00108">
    <property type="entry name" value="PROTEIN_KINASE_ST"/>
    <property type="match status" value="1"/>
</dbReference>
<dbReference type="SUPFAM" id="SSF56112">
    <property type="entry name" value="Protein kinase-like (PK-like)"/>
    <property type="match status" value="1"/>
</dbReference>
<sequence length="760" mass="77634">MSITPSPGPPPAHPLPAGLEPLEKGDPERLGPYRLVGRIGAGGMGAVYGGLDGGGRCVAVKTVHARFARKRAYREAFAREVDMLSRARGVSTAHLHAADVTARVPWLAFDYVPGRDLRSHVREFGPLEGEMLRAFAAGTAEGLAALHAAGIAHRDVKPGNVILSPDGPKIVDFGIATTIGARRATDRGASYGTPGWVAPERYAGASAAPAADVFAWGALVALAATGRDPFGHGTPEELRRRVSAGDHDVEGVPEDLRTLVEGALSTDPGRRPSAVDLMRALLPPPAGAGADGRGRAVPAAEVLRALLRDYWRGVDAAGHDPVRWAAAAGMVSAAGIAGGVLGGAGTGTGTGVGAGAGTAAGSVGGTAAGSGGAAGLATGTGTTTAGATGGTLSAIVGSKAAIAGAGVLVTAGAVTGGYVVYDQVGTAPAEAVTAAATTLEEGGGFVVEVERRFTDAHAEEVAARTGRLVEAVLEESRAAVEYRYAADQDTFLARGEVMGQGSVAAAGRDGRLYVYGSALEESEASQPVTPAWEATADDLGPHLVTGPLREMAGSGDLEEDAGDGTDGRVYTGSLTARLVVDGEVVEEAARGLVEVDAEGAPVRMEYTGELWRVEADFTGAGGSVEVVDPQQGPELGGERLEVLHAPACGEVELYERVWQVRADAWEMTCDRAMEVAELVGTENERVETPIGYAGTGAVTYLVDREIACTGVRDFVPGLSGASSPWSLVHCTPASSLGETDLGWEEFEFGPSTLIRFVQAG</sequence>
<feature type="region of interest" description="Disordered" evidence="6">
    <location>
        <begin position="1"/>
        <end position="26"/>
    </location>
</feature>
<dbReference type="PROSITE" id="PS50011">
    <property type="entry name" value="PROTEIN_KINASE_DOM"/>
    <property type="match status" value="1"/>
</dbReference>
<dbReference type="InterPro" id="IPR008271">
    <property type="entry name" value="Ser/Thr_kinase_AS"/>
</dbReference>
<evidence type="ECO:0000313" key="9">
    <source>
        <dbReference type="Proteomes" id="UP000189004"/>
    </source>
</evidence>
<dbReference type="OrthoDB" id="3414854at2"/>
<keyword evidence="2 5" id="KW-0547">Nucleotide-binding</keyword>
<evidence type="ECO:0000259" key="7">
    <source>
        <dbReference type="PROSITE" id="PS50011"/>
    </source>
</evidence>
<dbReference type="Gene3D" id="3.30.200.20">
    <property type="entry name" value="Phosphorylase Kinase, domain 1"/>
    <property type="match status" value="1"/>
</dbReference>